<reference evidence="4" key="1">
    <citation type="journal article" date="2019" name="Int. J. Syst. Evol. Microbiol.">
        <title>The Global Catalogue of Microorganisms (GCM) 10K type strain sequencing project: providing services to taxonomists for standard genome sequencing and annotation.</title>
        <authorList>
            <consortium name="The Broad Institute Genomics Platform"/>
            <consortium name="The Broad Institute Genome Sequencing Center for Infectious Disease"/>
            <person name="Wu L."/>
            <person name="Ma J."/>
        </authorList>
    </citation>
    <scope>NUCLEOTIDE SEQUENCE [LARGE SCALE GENOMIC DNA]</scope>
    <source>
        <strain evidence="4">CGMCC 1.12286</strain>
    </source>
</reference>
<dbReference type="RefSeq" id="WP_377943174.1">
    <property type="nucleotide sequence ID" value="NZ_JBHUCX010000028.1"/>
</dbReference>
<evidence type="ECO:0000256" key="1">
    <source>
        <dbReference type="ARBA" id="ARBA00038240"/>
    </source>
</evidence>
<comment type="similarity">
    <text evidence="1">Belongs to the pseudomonas-type ThrB family.</text>
</comment>
<dbReference type="InterPro" id="IPR002575">
    <property type="entry name" value="Aminoglycoside_PTrfase"/>
</dbReference>
<evidence type="ECO:0000313" key="3">
    <source>
        <dbReference type="EMBL" id="MFD1675300.1"/>
    </source>
</evidence>
<dbReference type="InterPro" id="IPR011009">
    <property type="entry name" value="Kinase-like_dom_sf"/>
</dbReference>
<organism evidence="3 4">
    <name type="scientific">Alicyclobacillus fodiniaquatilis</name>
    <dbReference type="NCBI Taxonomy" id="1661150"/>
    <lineage>
        <taxon>Bacteria</taxon>
        <taxon>Bacillati</taxon>
        <taxon>Bacillota</taxon>
        <taxon>Bacilli</taxon>
        <taxon>Bacillales</taxon>
        <taxon>Alicyclobacillaceae</taxon>
        <taxon>Alicyclobacillus</taxon>
    </lineage>
</organism>
<feature type="domain" description="Aminoglycoside phosphotransferase" evidence="2">
    <location>
        <begin position="35"/>
        <end position="236"/>
    </location>
</feature>
<accession>A0ABW4JHT3</accession>
<sequence length="323" mass="37208">MERTLTEACSRYGITVDELTTLSQTQHNFVGSYGRGGNEFILRITKESHRPFRAVMGEVDWINYLSEKSISVSIPVPSVRGQLVEKIEIDDYVTVVSFVKAEGRPPTDDDLLKSGDHIREMGRLMGQMHVATKGYAPRSHDAQRPHWYEDANSIASIDLPESENEVIQEYVQLNQYLSQLPVSGEVYGLVHMDFHQNNLFFDGMKITMFDFDACRYSWFINDIAVAVFYAIPLYLNAEAGASRGNQFLKHFMQGYRGENTLGSEWFKHIPAFIRHREIGRYIKIWRSCNGNIDSISGWAKDFMQGRKERITRKRPYVELDLDI</sequence>
<name>A0ABW4JHT3_9BACL</name>
<proteinExistence type="inferred from homology"/>
<keyword evidence="4" id="KW-1185">Reference proteome</keyword>
<gene>
    <name evidence="3" type="ORF">ACFSB2_11395</name>
</gene>
<dbReference type="InterPro" id="IPR050249">
    <property type="entry name" value="Pseudomonas-type_ThrB"/>
</dbReference>
<protein>
    <submittedName>
        <fullName evidence="3">Phosphotransferase enzyme family protein</fullName>
    </submittedName>
</protein>
<dbReference type="Proteomes" id="UP001597079">
    <property type="component" value="Unassembled WGS sequence"/>
</dbReference>
<dbReference type="PANTHER" id="PTHR21064">
    <property type="entry name" value="AMINOGLYCOSIDE PHOSPHOTRANSFERASE DOMAIN-CONTAINING PROTEIN-RELATED"/>
    <property type="match status" value="1"/>
</dbReference>
<dbReference type="PANTHER" id="PTHR21064:SF6">
    <property type="entry name" value="AMINOGLYCOSIDE PHOSPHOTRANSFERASE DOMAIN-CONTAINING PROTEIN"/>
    <property type="match status" value="1"/>
</dbReference>
<comment type="caution">
    <text evidence="3">The sequence shown here is derived from an EMBL/GenBank/DDBJ whole genome shotgun (WGS) entry which is preliminary data.</text>
</comment>
<dbReference type="SUPFAM" id="SSF56112">
    <property type="entry name" value="Protein kinase-like (PK-like)"/>
    <property type="match status" value="1"/>
</dbReference>
<dbReference type="EMBL" id="JBHUCX010000028">
    <property type="protein sequence ID" value="MFD1675300.1"/>
    <property type="molecule type" value="Genomic_DNA"/>
</dbReference>
<evidence type="ECO:0000259" key="2">
    <source>
        <dbReference type="Pfam" id="PF01636"/>
    </source>
</evidence>
<evidence type="ECO:0000313" key="4">
    <source>
        <dbReference type="Proteomes" id="UP001597079"/>
    </source>
</evidence>
<dbReference type="Gene3D" id="3.90.1200.10">
    <property type="match status" value="1"/>
</dbReference>
<dbReference type="Pfam" id="PF01636">
    <property type="entry name" value="APH"/>
    <property type="match status" value="1"/>
</dbReference>